<comment type="similarity">
    <text evidence="7">Belongs to the binding-protein-dependent transport system permease family.</text>
</comment>
<feature type="domain" description="ABC transmembrane type-1" evidence="8">
    <location>
        <begin position="96"/>
        <end position="295"/>
    </location>
</feature>
<protein>
    <submittedName>
        <fullName evidence="9">ABC transporter permease subunit</fullName>
    </submittedName>
</protein>
<accession>A0ABY6BLU9</accession>
<reference evidence="9" key="1">
    <citation type="submission" date="2022-09" db="EMBL/GenBank/DDBJ databases">
        <title>Tahibacter sp. nov., isolated from a fresh water.</title>
        <authorList>
            <person name="Baek J.H."/>
            <person name="Lee J.K."/>
            <person name="Kim J.M."/>
            <person name="Jeon C.O."/>
        </authorList>
    </citation>
    <scope>NUCLEOTIDE SEQUENCE</scope>
    <source>
        <strain evidence="9">W38</strain>
    </source>
</reference>
<keyword evidence="5 7" id="KW-1133">Transmembrane helix</keyword>
<sequence>MRWLGLFATRLAGGLLTLWLLVTLCFALLHAAPGGPFDTEKAAPPAVQAQLAARYRLDQPLSRQYLAYLGDLARGDLGPSFQYPDFTVNALIAASLPVSAGLGGAALLLALLLGVPIGVFAAAHEGGRLDRLLMALTATLSALPKFVLAPILILLFAVTLKWLPAGGWVAGDWRYRVLPIVALMLPNLAWCARLTRAGVCEALGSEWVRAARGRGIGRARLLLVHALPAALLPVTAWLSPALIAVITGSAVVEHVFGIPGMGRYFVQGALNRDYTLVMGVVVIAGALVIVANTLVDGLRAWLDPRLRTSA</sequence>
<dbReference type="PROSITE" id="PS50928">
    <property type="entry name" value="ABC_TM1"/>
    <property type="match status" value="1"/>
</dbReference>
<feature type="transmembrane region" description="Helical" evidence="7">
    <location>
        <begin position="90"/>
        <end position="120"/>
    </location>
</feature>
<proteinExistence type="inferred from homology"/>
<dbReference type="Proteomes" id="UP001064632">
    <property type="component" value="Chromosome"/>
</dbReference>
<dbReference type="Gene3D" id="1.10.3720.10">
    <property type="entry name" value="MetI-like"/>
    <property type="match status" value="1"/>
</dbReference>
<feature type="transmembrane region" description="Helical" evidence="7">
    <location>
        <begin position="216"/>
        <end position="235"/>
    </location>
</feature>
<organism evidence="9 10">
    <name type="scientific">Tahibacter amnicola</name>
    <dbReference type="NCBI Taxonomy" id="2976241"/>
    <lineage>
        <taxon>Bacteria</taxon>
        <taxon>Pseudomonadati</taxon>
        <taxon>Pseudomonadota</taxon>
        <taxon>Gammaproteobacteria</taxon>
        <taxon>Lysobacterales</taxon>
        <taxon>Rhodanobacteraceae</taxon>
        <taxon>Tahibacter</taxon>
    </lineage>
</organism>
<feature type="transmembrane region" description="Helical" evidence="7">
    <location>
        <begin position="177"/>
        <end position="195"/>
    </location>
</feature>
<dbReference type="CDD" id="cd06261">
    <property type="entry name" value="TM_PBP2"/>
    <property type="match status" value="1"/>
</dbReference>
<feature type="transmembrane region" description="Helical" evidence="7">
    <location>
        <begin position="274"/>
        <end position="295"/>
    </location>
</feature>
<comment type="subcellular location">
    <subcellularLocation>
        <location evidence="1 7">Cell membrane</location>
        <topology evidence="1 7">Multi-pass membrane protein</topology>
    </subcellularLocation>
</comment>
<evidence type="ECO:0000313" key="9">
    <source>
        <dbReference type="EMBL" id="UXI70606.1"/>
    </source>
</evidence>
<dbReference type="SUPFAM" id="SSF161098">
    <property type="entry name" value="MetI-like"/>
    <property type="match status" value="1"/>
</dbReference>
<dbReference type="PANTHER" id="PTHR30465">
    <property type="entry name" value="INNER MEMBRANE ABC TRANSPORTER"/>
    <property type="match status" value="1"/>
</dbReference>
<keyword evidence="2 7" id="KW-0813">Transport</keyword>
<dbReference type="EMBL" id="CP104694">
    <property type="protein sequence ID" value="UXI70606.1"/>
    <property type="molecule type" value="Genomic_DNA"/>
</dbReference>
<keyword evidence="4 7" id="KW-0812">Transmembrane</keyword>
<evidence type="ECO:0000256" key="3">
    <source>
        <dbReference type="ARBA" id="ARBA00022475"/>
    </source>
</evidence>
<feature type="transmembrane region" description="Helical" evidence="7">
    <location>
        <begin position="132"/>
        <end position="157"/>
    </location>
</feature>
<evidence type="ECO:0000259" key="8">
    <source>
        <dbReference type="PROSITE" id="PS50928"/>
    </source>
</evidence>
<evidence type="ECO:0000256" key="2">
    <source>
        <dbReference type="ARBA" id="ARBA00022448"/>
    </source>
</evidence>
<evidence type="ECO:0000256" key="7">
    <source>
        <dbReference type="RuleBase" id="RU363032"/>
    </source>
</evidence>
<name>A0ABY6BLU9_9GAMM</name>
<gene>
    <name evidence="9" type="ORF">N4264_00680</name>
</gene>
<keyword evidence="10" id="KW-1185">Reference proteome</keyword>
<dbReference type="PANTHER" id="PTHR30465:SF74">
    <property type="entry name" value="OLIGOPEPTIDE TRANSPORT SYSTEM PERMEASE PROTEIN OPPB"/>
    <property type="match status" value="1"/>
</dbReference>
<evidence type="ECO:0000256" key="5">
    <source>
        <dbReference type="ARBA" id="ARBA00022989"/>
    </source>
</evidence>
<keyword evidence="3" id="KW-1003">Cell membrane</keyword>
<dbReference type="RefSeq" id="WP_261697553.1">
    <property type="nucleotide sequence ID" value="NZ_CP104694.1"/>
</dbReference>
<keyword evidence="6 7" id="KW-0472">Membrane</keyword>
<dbReference type="InterPro" id="IPR000515">
    <property type="entry name" value="MetI-like"/>
</dbReference>
<evidence type="ECO:0000256" key="1">
    <source>
        <dbReference type="ARBA" id="ARBA00004651"/>
    </source>
</evidence>
<evidence type="ECO:0000256" key="4">
    <source>
        <dbReference type="ARBA" id="ARBA00022692"/>
    </source>
</evidence>
<dbReference type="Pfam" id="PF00528">
    <property type="entry name" value="BPD_transp_1"/>
    <property type="match status" value="1"/>
</dbReference>
<evidence type="ECO:0000256" key="6">
    <source>
        <dbReference type="ARBA" id="ARBA00023136"/>
    </source>
</evidence>
<evidence type="ECO:0000313" key="10">
    <source>
        <dbReference type="Proteomes" id="UP001064632"/>
    </source>
</evidence>
<dbReference type="InterPro" id="IPR035906">
    <property type="entry name" value="MetI-like_sf"/>
</dbReference>